<comment type="caution">
    <text evidence="2">The sequence shown here is derived from an EMBL/GenBank/DDBJ whole genome shotgun (WGS) entry which is preliminary data.</text>
</comment>
<evidence type="ECO:0000259" key="1">
    <source>
        <dbReference type="Pfam" id="PF20167"/>
    </source>
</evidence>
<dbReference type="EMBL" id="JACEIK010005535">
    <property type="protein sequence ID" value="MCE0481749.1"/>
    <property type="molecule type" value="Genomic_DNA"/>
</dbReference>
<keyword evidence="3" id="KW-1185">Reference proteome</keyword>
<proteinExistence type="predicted"/>
<feature type="domain" description="Putative plant transposon protein" evidence="1">
    <location>
        <begin position="2"/>
        <end position="79"/>
    </location>
</feature>
<name>A0ABS8VLR5_DATST</name>
<protein>
    <recommendedName>
        <fullName evidence="1">Putative plant transposon protein domain-containing protein</fullName>
    </recommendedName>
</protein>
<dbReference type="InterPro" id="IPR046796">
    <property type="entry name" value="Transposase_32_dom"/>
</dbReference>
<evidence type="ECO:0000313" key="3">
    <source>
        <dbReference type="Proteomes" id="UP000823775"/>
    </source>
</evidence>
<dbReference type="Pfam" id="PF20167">
    <property type="entry name" value="Transposase_32"/>
    <property type="match status" value="1"/>
</dbReference>
<evidence type="ECO:0000313" key="2">
    <source>
        <dbReference type="EMBL" id="MCE0481749.1"/>
    </source>
</evidence>
<gene>
    <name evidence="2" type="ORF">HAX54_039744</name>
</gene>
<reference evidence="2 3" key="1">
    <citation type="journal article" date="2021" name="BMC Genomics">
        <title>Datura genome reveals duplications of psychoactive alkaloid biosynthetic genes and high mutation rate following tissue culture.</title>
        <authorList>
            <person name="Rajewski A."/>
            <person name="Carter-House D."/>
            <person name="Stajich J."/>
            <person name="Litt A."/>
        </authorList>
    </citation>
    <scope>NUCLEOTIDE SEQUENCE [LARGE SCALE GENOMIC DNA]</scope>
    <source>
        <strain evidence="2">AR-01</strain>
    </source>
</reference>
<organism evidence="2 3">
    <name type="scientific">Datura stramonium</name>
    <name type="common">Jimsonweed</name>
    <name type="synonym">Common thornapple</name>
    <dbReference type="NCBI Taxonomy" id="4076"/>
    <lineage>
        <taxon>Eukaryota</taxon>
        <taxon>Viridiplantae</taxon>
        <taxon>Streptophyta</taxon>
        <taxon>Embryophyta</taxon>
        <taxon>Tracheophyta</taxon>
        <taxon>Spermatophyta</taxon>
        <taxon>Magnoliopsida</taxon>
        <taxon>eudicotyledons</taxon>
        <taxon>Gunneridae</taxon>
        <taxon>Pentapetalae</taxon>
        <taxon>asterids</taxon>
        <taxon>lamiids</taxon>
        <taxon>Solanales</taxon>
        <taxon>Solanaceae</taxon>
        <taxon>Solanoideae</taxon>
        <taxon>Datureae</taxon>
        <taxon>Datura</taxon>
    </lineage>
</organism>
<accession>A0ABS8VLR5</accession>
<sequence length="194" mass="21599">MIHQRDLKFEARMWLDLVCARLIPSQNTIEVPIEVSILIICIMDHVHINIGDIIADQFKRRAKQQATSFPYPSLVSMLCGGLHAFCSGHWIRLCMLIVGITLAIKTDKDVPTMKQAKTTENRTSPPPLAPFSTSASQFHAAATPTTIPPDLIKLAQMAQVHESQLVKLAKDIPSMIQHAIKKAMQLSRDKLKGL</sequence>
<dbReference type="Proteomes" id="UP000823775">
    <property type="component" value="Unassembled WGS sequence"/>
</dbReference>